<feature type="region of interest" description="Disordered" evidence="4">
    <location>
        <begin position="520"/>
        <end position="554"/>
    </location>
</feature>
<proteinExistence type="predicted"/>
<dbReference type="PANTHER" id="PTHR22847:SF722">
    <property type="entry name" value="NOVEL PROTEIN"/>
    <property type="match status" value="1"/>
</dbReference>
<dbReference type="PROSITE" id="PS00678">
    <property type="entry name" value="WD_REPEATS_1"/>
    <property type="match status" value="1"/>
</dbReference>
<name>A0AAE0YF39_9GAST</name>
<feature type="compositionally biased region" description="Acidic residues" evidence="4">
    <location>
        <begin position="524"/>
        <end position="540"/>
    </location>
</feature>
<dbReference type="SUPFAM" id="SSF50978">
    <property type="entry name" value="WD40 repeat-like"/>
    <property type="match status" value="1"/>
</dbReference>
<accession>A0AAE0YF39</accession>
<evidence type="ECO:0000313" key="5">
    <source>
        <dbReference type="EMBL" id="KAK3743314.1"/>
    </source>
</evidence>
<feature type="compositionally biased region" description="Basic and acidic residues" evidence="4">
    <location>
        <begin position="157"/>
        <end position="170"/>
    </location>
</feature>
<dbReference type="InterPro" id="IPR001680">
    <property type="entry name" value="WD40_rpt"/>
</dbReference>
<dbReference type="AlphaFoldDB" id="A0AAE0YF39"/>
<feature type="repeat" description="WD" evidence="3">
    <location>
        <begin position="248"/>
        <end position="277"/>
    </location>
</feature>
<dbReference type="EMBL" id="JAWDGP010006317">
    <property type="protein sequence ID" value="KAK3743314.1"/>
    <property type="molecule type" value="Genomic_DNA"/>
</dbReference>
<sequence length="568" mass="62714">MSESNLQSQVSSSTLARKFRKKLRQIENLERLNRPLTEEEFVKVNSKSSIREQLKDILERLDKESVTVPIAASSSGLTEQRDFHQETYISARSSDLGENVSATNETASWSSNIVSEDILPTNSLTAGGAGDHIETINRARQTQDVKTQPKTPSKVNPVKEKKERKAEKGSRQMSKRLCRVTYLEGHSDIITSLVIVKGKVVTASRDTTLKSWDLTTGKELQTFGGHTETVTCVISVDASCSCLIDPQFSPDDNLIISSSFDCTFKMWSLNTGQLLKSVYTFNPLTKICFFLSGKQLITGSDGGKLELWNIVTGENCFSTLAYESSVTDFAVSNEMIYSSSATGLIKVHQVREDGGMACLFESDEVKTVEGKTLTPRHIRCMTKIPSGILFGDDSKNLKLLDWKKGQVRKFPNHTSDFSSTDAVSCHESYILTSSYDLDEGLGYINVRQEESLTYEATLDDRETERITCLDFCLGPDGGVLIVSGGVDLKMWQILPSSGSPARSQDDLLISLEFCQALSISATDSDSESDDESDENDEEVEDGVRGRAEVQGDERSAQLGGIWSWCSVL</sequence>
<dbReference type="Proteomes" id="UP001283361">
    <property type="component" value="Unassembled WGS sequence"/>
</dbReference>
<dbReference type="PROSITE" id="PS50082">
    <property type="entry name" value="WD_REPEATS_2"/>
    <property type="match status" value="2"/>
</dbReference>
<dbReference type="Pfam" id="PF00400">
    <property type="entry name" value="WD40"/>
    <property type="match status" value="2"/>
</dbReference>
<evidence type="ECO:0000256" key="3">
    <source>
        <dbReference type="PROSITE-ProRule" id="PRU00221"/>
    </source>
</evidence>
<dbReference type="InterPro" id="IPR019775">
    <property type="entry name" value="WD40_repeat_CS"/>
</dbReference>
<keyword evidence="6" id="KW-1185">Reference proteome</keyword>
<dbReference type="SMART" id="SM00320">
    <property type="entry name" value="WD40"/>
    <property type="match status" value="5"/>
</dbReference>
<evidence type="ECO:0000256" key="1">
    <source>
        <dbReference type="ARBA" id="ARBA00022574"/>
    </source>
</evidence>
<dbReference type="PANTHER" id="PTHR22847">
    <property type="entry name" value="WD40 REPEAT PROTEIN"/>
    <property type="match status" value="1"/>
</dbReference>
<evidence type="ECO:0000313" key="6">
    <source>
        <dbReference type="Proteomes" id="UP001283361"/>
    </source>
</evidence>
<comment type="caution">
    <text evidence="5">The sequence shown here is derived from an EMBL/GenBank/DDBJ whole genome shotgun (WGS) entry which is preliminary data.</text>
</comment>
<reference evidence="5" key="1">
    <citation type="journal article" date="2023" name="G3 (Bethesda)">
        <title>A reference genome for the long-term kleptoplast-retaining sea slug Elysia crispata morphotype clarki.</title>
        <authorList>
            <person name="Eastman K.E."/>
            <person name="Pendleton A.L."/>
            <person name="Shaikh M.A."/>
            <person name="Suttiyut T."/>
            <person name="Ogas R."/>
            <person name="Tomko P."/>
            <person name="Gavelis G."/>
            <person name="Widhalm J.R."/>
            <person name="Wisecaver J.H."/>
        </authorList>
    </citation>
    <scope>NUCLEOTIDE SEQUENCE</scope>
    <source>
        <strain evidence="5">ECLA1</strain>
    </source>
</reference>
<dbReference type="InterPro" id="IPR015943">
    <property type="entry name" value="WD40/YVTN_repeat-like_dom_sf"/>
</dbReference>
<feature type="region of interest" description="Disordered" evidence="4">
    <location>
        <begin position="139"/>
        <end position="171"/>
    </location>
</feature>
<gene>
    <name evidence="5" type="ORF">RRG08_007552</name>
</gene>
<feature type="repeat" description="WD" evidence="3">
    <location>
        <begin position="183"/>
        <end position="222"/>
    </location>
</feature>
<organism evidence="5 6">
    <name type="scientific">Elysia crispata</name>
    <name type="common">lettuce slug</name>
    <dbReference type="NCBI Taxonomy" id="231223"/>
    <lineage>
        <taxon>Eukaryota</taxon>
        <taxon>Metazoa</taxon>
        <taxon>Spiralia</taxon>
        <taxon>Lophotrochozoa</taxon>
        <taxon>Mollusca</taxon>
        <taxon>Gastropoda</taxon>
        <taxon>Heterobranchia</taxon>
        <taxon>Euthyneura</taxon>
        <taxon>Panpulmonata</taxon>
        <taxon>Sacoglossa</taxon>
        <taxon>Placobranchoidea</taxon>
        <taxon>Plakobranchidae</taxon>
        <taxon>Elysia</taxon>
    </lineage>
</organism>
<protein>
    <submittedName>
        <fullName evidence="5">Uncharacterized protein</fullName>
    </submittedName>
</protein>
<dbReference type="Gene3D" id="2.130.10.10">
    <property type="entry name" value="YVTN repeat-like/Quinoprotein amine dehydrogenase"/>
    <property type="match status" value="2"/>
</dbReference>
<keyword evidence="1 3" id="KW-0853">WD repeat</keyword>
<feature type="compositionally biased region" description="Polar residues" evidence="4">
    <location>
        <begin position="144"/>
        <end position="154"/>
    </location>
</feature>
<keyword evidence="2" id="KW-0677">Repeat</keyword>
<evidence type="ECO:0000256" key="4">
    <source>
        <dbReference type="SAM" id="MobiDB-lite"/>
    </source>
</evidence>
<dbReference type="PROSITE" id="PS50294">
    <property type="entry name" value="WD_REPEATS_REGION"/>
    <property type="match status" value="1"/>
</dbReference>
<feature type="compositionally biased region" description="Basic and acidic residues" evidence="4">
    <location>
        <begin position="541"/>
        <end position="554"/>
    </location>
</feature>
<dbReference type="InterPro" id="IPR036322">
    <property type="entry name" value="WD40_repeat_dom_sf"/>
</dbReference>
<evidence type="ECO:0000256" key="2">
    <source>
        <dbReference type="ARBA" id="ARBA00022737"/>
    </source>
</evidence>